<evidence type="ECO:0000313" key="1">
    <source>
        <dbReference type="EMBL" id="GBP60122.1"/>
    </source>
</evidence>
<dbReference type="AlphaFoldDB" id="A0A4C1XAZ5"/>
<dbReference type="EMBL" id="BGZK01000779">
    <property type="protein sequence ID" value="GBP60122.1"/>
    <property type="molecule type" value="Genomic_DNA"/>
</dbReference>
<keyword evidence="2" id="KW-1185">Reference proteome</keyword>
<comment type="caution">
    <text evidence="1">The sequence shown here is derived from an EMBL/GenBank/DDBJ whole genome shotgun (WGS) entry which is preliminary data.</text>
</comment>
<reference evidence="1 2" key="1">
    <citation type="journal article" date="2019" name="Commun. Biol.">
        <title>The bagworm genome reveals a unique fibroin gene that provides high tensile strength.</title>
        <authorList>
            <person name="Kono N."/>
            <person name="Nakamura H."/>
            <person name="Ohtoshi R."/>
            <person name="Tomita M."/>
            <person name="Numata K."/>
            <person name="Arakawa K."/>
        </authorList>
    </citation>
    <scope>NUCLEOTIDE SEQUENCE [LARGE SCALE GENOMIC DNA]</scope>
</reference>
<sequence length="156" mass="16509">MVTAAHGKLNLREINSALPAYWVGIGYLTDGRESGVMKGNSFTGRKATAETAVSRLFCKSEISPYELVHFSASTKLSAAWLYQIGYAPAVAADRGIRTLGGSGDGSTVDDTVLSGTNTRGAGMPQGSIRLRLLEVATGDEGEVEESEVKVEAWPLL</sequence>
<dbReference type="Proteomes" id="UP000299102">
    <property type="component" value="Unassembled WGS sequence"/>
</dbReference>
<evidence type="ECO:0000313" key="2">
    <source>
        <dbReference type="Proteomes" id="UP000299102"/>
    </source>
</evidence>
<organism evidence="1 2">
    <name type="scientific">Eumeta variegata</name>
    <name type="common">Bagworm moth</name>
    <name type="synonym">Eumeta japonica</name>
    <dbReference type="NCBI Taxonomy" id="151549"/>
    <lineage>
        <taxon>Eukaryota</taxon>
        <taxon>Metazoa</taxon>
        <taxon>Ecdysozoa</taxon>
        <taxon>Arthropoda</taxon>
        <taxon>Hexapoda</taxon>
        <taxon>Insecta</taxon>
        <taxon>Pterygota</taxon>
        <taxon>Neoptera</taxon>
        <taxon>Endopterygota</taxon>
        <taxon>Lepidoptera</taxon>
        <taxon>Glossata</taxon>
        <taxon>Ditrysia</taxon>
        <taxon>Tineoidea</taxon>
        <taxon>Psychidae</taxon>
        <taxon>Oiketicinae</taxon>
        <taxon>Eumeta</taxon>
    </lineage>
</organism>
<gene>
    <name evidence="1" type="ORF">EVAR_31383_1</name>
</gene>
<name>A0A4C1XAZ5_EUMVA</name>
<accession>A0A4C1XAZ5</accession>
<proteinExistence type="predicted"/>
<protein>
    <submittedName>
        <fullName evidence="1">Uncharacterized protein</fullName>
    </submittedName>
</protein>